<name>A0A8J3GES4_9HYPH</name>
<accession>A0A8J3GES4</accession>
<keyword evidence="1" id="KW-0812">Transmembrane</keyword>
<dbReference type="RefSeq" id="WP_189487183.1">
    <property type="nucleotide sequence ID" value="NZ_BMZO01000001.1"/>
</dbReference>
<keyword evidence="1" id="KW-0472">Membrane</keyword>
<keyword evidence="1" id="KW-1133">Transmembrane helix</keyword>
<dbReference type="InterPro" id="IPR008407">
    <property type="entry name" value="Brnchd-chn_aa_trnsp_AzlD"/>
</dbReference>
<feature type="transmembrane region" description="Helical" evidence="1">
    <location>
        <begin position="77"/>
        <end position="94"/>
    </location>
</feature>
<comment type="caution">
    <text evidence="2">The sequence shown here is derived from an EMBL/GenBank/DDBJ whole genome shotgun (WGS) entry which is preliminary data.</text>
</comment>
<keyword evidence="3" id="KW-1185">Reference proteome</keyword>
<dbReference type="Pfam" id="PF05437">
    <property type="entry name" value="AzlD"/>
    <property type="match status" value="1"/>
</dbReference>
<evidence type="ECO:0000313" key="2">
    <source>
        <dbReference type="EMBL" id="GHC62170.1"/>
    </source>
</evidence>
<protein>
    <recommendedName>
        <fullName evidence="4">Branched-subunit amino acid transport protein AzlD</fullName>
    </recommendedName>
</protein>
<dbReference type="AlphaFoldDB" id="A0A8J3GES4"/>
<sequence length="116" mass="12453">MSFTAFDSAWWWQLSYILFAGWLATDGWRFLGVYFGAKVNIESPSLVLVRCVATALVAAVIGNLIVFPSGALADSPLLLRIGAAVAGFLCYLLLGKRMIFGILVGEAVLVTGLLIL</sequence>
<evidence type="ECO:0008006" key="4">
    <source>
        <dbReference type="Google" id="ProtNLM"/>
    </source>
</evidence>
<proteinExistence type="predicted"/>
<gene>
    <name evidence="2" type="ORF">GCM10010136_03180</name>
</gene>
<reference evidence="2" key="1">
    <citation type="journal article" date="2014" name="Int. J. Syst. Evol. Microbiol.">
        <title>Complete genome sequence of Corynebacterium casei LMG S-19264T (=DSM 44701T), isolated from a smear-ripened cheese.</title>
        <authorList>
            <consortium name="US DOE Joint Genome Institute (JGI-PGF)"/>
            <person name="Walter F."/>
            <person name="Albersmeier A."/>
            <person name="Kalinowski J."/>
            <person name="Ruckert C."/>
        </authorList>
    </citation>
    <scope>NUCLEOTIDE SEQUENCE</scope>
    <source>
        <strain evidence="2">KCTC 42097</strain>
    </source>
</reference>
<dbReference type="Proteomes" id="UP000641137">
    <property type="component" value="Unassembled WGS sequence"/>
</dbReference>
<feature type="transmembrane region" description="Helical" evidence="1">
    <location>
        <begin position="12"/>
        <end position="35"/>
    </location>
</feature>
<evidence type="ECO:0000313" key="3">
    <source>
        <dbReference type="Proteomes" id="UP000641137"/>
    </source>
</evidence>
<feature type="transmembrane region" description="Helical" evidence="1">
    <location>
        <begin position="47"/>
        <end position="71"/>
    </location>
</feature>
<dbReference type="EMBL" id="BMZO01000001">
    <property type="protein sequence ID" value="GHC62170.1"/>
    <property type="molecule type" value="Genomic_DNA"/>
</dbReference>
<evidence type="ECO:0000256" key="1">
    <source>
        <dbReference type="SAM" id="Phobius"/>
    </source>
</evidence>
<organism evidence="2 3">
    <name type="scientific">Limoniibacter endophyticus</name>
    <dbReference type="NCBI Taxonomy" id="1565040"/>
    <lineage>
        <taxon>Bacteria</taxon>
        <taxon>Pseudomonadati</taxon>
        <taxon>Pseudomonadota</taxon>
        <taxon>Alphaproteobacteria</taxon>
        <taxon>Hyphomicrobiales</taxon>
        <taxon>Bartonellaceae</taxon>
        <taxon>Limoniibacter</taxon>
    </lineage>
</organism>
<reference evidence="2" key="2">
    <citation type="submission" date="2020-09" db="EMBL/GenBank/DDBJ databases">
        <authorList>
            <person name="Sun Q."/>
            <person name="Kim S."/>
        </authorList>
    </citation>
    <scope>NUCLEOTIDE SEQUENCE</scope>
    <source>
        <strain evidence="2">KCTC 42097</strain>
    </source>
</reference>